<dbReference type="InterPro" id="IPR013830">
    <property type="entry name" value="SGNH_hydro"/>
</dbReference>
<dbReference type="RefSeq" id="WP_081195008.1">
    <property type="nucleotide sequence ID" value="NZ_MWIH01000009.1"/>
</dbReference>
<protein>
    <submittedName>
        <fullName evidence="2">Lysophospholipase</fullName>
    </submittedName>
</protein>
<evidence type="ECO:0000259" key="1">
    <source>
        <dbReference type="Pfam" id="PF13472"/>
    </source>
</evidence>
<dbReference type="CDD" id="cd00229">
    <property type="entry name" value="SGNH_hydrolase"/>
    <property type="match status" value="1"/>
</dbReference>
<organism evidence="2 3">
    <name type="scientific">Saccharomonospora piscinae</name>
    <dbReference type="NCBI Taxonomy" id="687388"/>
    <lineage>
        <taxon>Bacteria</taxon>
        <taxon>Bacillati</taxon>
        <taxon>Actinomycetota</taxon>
        <taxon>Actinomycetes</taxon>
        <taxon>Pseudonocardiales</taxon>
        <taxon>Pseudonocardiaceae</taxon>
        <taxon>Saccharomonospora</taxon>
    </lineage>
</organism>
<dbReference type="InterPro" id="IPR050023">
    <property type="entry name" value="OctT"/>
</dbReference>
<dbReference type="AlphaFoldDB" id="A0A1V8ZXK9"/>
<feature type="domain" description="SGNH hydrolase-type esterase" evidence="1">
    <location>
        <begin position="11"/>
        <end position="227"/>
    </location>
</feature>
<dbReference type="SUPFAM" id="SSF52266">
    <property type="entry name" value="SGNH hydrolase"/>
    <property type="match status" value="1"/>
</dbReference>
<proteinExistence type="predicted"/>
<accession>A0A1V8ZXK9</accession>
<dbReference type="InterPro" id="IPR036514">
    <property type="entry name" value="SGNH_hydro_sf"/>
</dbReference>
<dbReference type="Pfam" id="PF13472">
    <property type="entry name" value="Lipase_GDSL_2"/>
    <property type="match status" value="1"/>
</dbReference>
<evidence type="ECO:0000313" key="2">
    <source>
        <dbReference type="EMBL" id="OQO89506.1"/>
    </source>
</evidence>
<dbReference type="NCBIfam" id="NF043016">
    <property type="entry name" value="DigluglyOctase"/>
    <property type="match status" value="1"/>
</dbReference>
<gene>
    <name evidence="2" type="ORF">B1813_21485</name>
</gene>
<sequence length="257" mass="27583">MSGPGSPRLLVFGDSLSFHGPEGGHPADDPRLWPNVTARELGGHAELVAGTGWTARDAWWSMTGDPRVWAELHRADVVVLAVGSMDTLPSPLPTYLRTGLRYLRPDRVRRVARLAYLSVQPALSVVLRGRPPALPARLTVRYLDTAVSALRVLRPTLPVVGWLPSVHRAASYGYVQANRPRAAAAVSRWAAGAGVPLLDVPAVVGRHIDHGRGNPDGMHWGWEGHALVGQAMATLIGPLVTRPRHDMTGSEAVGHVG</sequence>
<evidence type="ECO:0000313" key="3">
    <source>
        <dbReference type="Proteomes" id="UP000192591"/>
    </source>
</evidence>
<dbReference type="STRING" id="1962155.B1813_21485"/>
<comment type="caution">
    <text evidence="2">The sequence shown here is derived from an EMBL/GenBank/DDBJ whole genome shotgun (WGS) entry which is preliminary data.</text>
</comment>
<reference evidence="2 3" key="1">
    <citation type="submission" date="2017-02" db="EMBL/GenBank/DDBJ databases">
        <title>Draft genome of Saccharomonospora sp. 154.</title>
        <authorList>
            <person name="Alonso-Carmona G.S."/>
            <person name="De La Haba R."/>
            <person name="Vera-Gargallo B."/>
            <person name="Sandoval-Trujillo A.H."/>
            <person name="Ramirez-Duran N."/>
            <person name="Ventosa A."/>
        </authorList>
    </citation>
    <scope>NUCLEOTIDE SEQUENCE [LARGE SCALE GENOMIC DNA]</scope>
    <source>
        <strain evidence="2 3">LRS4.154</strain>
    </source>
</reference>
<dbReference type="EMBL" id="MWIH01000009">
    <property type="protein sequence ID" value="OQO89506.1"/>
    <property type="molecule type" value="Genomic_DNA"/>
</dbReference>
<dbReference type="Gene3D" id="3.40.50.1110">
    <property type="entry name" value="SGNH hydrolase"/>
    <property type="match status" value="1"/>
</dbReference>
<keyword evidence="3" id="KW-1185">Reference proteome</keyword>
<name>A0A1V8ZXK9_SACPI</name>
<dbReference type="Proteomes" id="UP000192591">
    <property type="component" value="Unassembled WGS sequence"/>
</dbReference>